<dbReference type="InterPro" id="IPR046335">
    <property type="entry name" value="LacI/GalR-like_sensor"/>
</dbReference>
<keyword evidence="3 6" id="KW-0238">DNA-binding</keyword>
<comment type="caution">
    <text evidence="6">The sequence shown here is derived from an EMBL/GenBank/DDBJ whole genome shotgun (WGS) entry which is preliminary data.</text>
</comment>
<dbReference type="CDD" id="cd07377">
    <property type="entry name" value="WHTH_GntR"/>
    <property type="match status" value="1"/>
</dbReference>
<keyword evidence="2" id="KW-0805">Transcription regulation</keyword>
<proteinExistence type="predicted"/>
<dbReference type="CDD" id="cd06267">
    <property type="entry name" value="PBP1_LacI_sugar_binding-like"/>
    <property type="match status" value="1"/>
</dbReference>
<dbReference type="Gene3D" id="1.10.10.10">
    <property type="entry name" value="Winged helix-like DNA-binding domain superfamily/Winged helix DNA-binding domain"/>
    <property type="match status" value="1"/>
</dbReference>
<evidence type="ECO:0000313" key="7">
    <source>
        <dbReference type="Proteomes" id="UP000576969"/>
    </source>
</evidence>
<accession>A0A7Y9KH35</accession>
<evidence type="ECO:0000256" key="2">
    <source>
        <dbReference type="ARBA" id="ARBA00023015"/>
    </source>
</evidence>
<evidence type="ECO:0000259" key="5">
    <source>
        <dbReference type="PROSITE" id="PS50949"/>
    </source>
</evidence>
<sequence>MVALYQRVYDEIRAAIERGDYPVDHRLPSDAELTEIHGVSTITVKKALDLLRNDGFITRRPRVGTTVISDVATAAPHTLTHPLVGLVVTNFDDTFGTRILGGLLDRANASANLLVKRSLGDASAEDKLIRSLVEGGVRALILQPSSSIYVPPAVLELLPKDFPVVILDRVFDAVPISTVCSDNVAAGQQATEYLFSLGHEQIGLVSSDSTVSTLRDRRDGYIKAHAMHHIPHDEAKVFDLVHSTTPGSTATPAEDVDHLTAYLRAHPELTAVVATEYNIAALLRDAAARLGRGIPHDLSVVCFDHPDAFYDSAQYRFTHIRQDQEGMGAAAVDLVLELIRDPHAVRKITLPTELVVGQSTRPARDRD</sequence>
<dbReference type="InterPro" id="IPR028082">
    <property type="entry name" value="Peripla_BP_I"/>
</dbReference>
<dbReference type="InterPro" id="IPR036390">
    <property type="entry name" value="WH_DNA-bd_sf"/>
</dbReference>
<dbReference type="RefSeq" id="WP_179488193.1">
    <property type="nucleotide sequence ID" value="NZ_JACCBV010000001.1"/>
</dbReference>
<dbReference type="Gene3D" id="3.40.50.2300">
    <property type="match status" value="2"/>
</dbReference>
<evidence type="ECO:0000256" key="3">
    <source>
        <dbReference type="ARBA" id="ARBA00023125"/>
    </source>
</evidence>
<dbReference type="PROSITE" id="PS50949">
    <property type="entry name" value="HTH_GNTR"/>
    <property type="match status" value="1"/>
</dbReference>
<dbReference type="Proteomes" id="UP000576969">
    <property type="component" value="Unassembled WGS sequence"/>
</dbReference>
<dbReference type="SMART" id="SM00345">
    <property type="entry name" value="HTH_GNTR"/>
    <property type="match status" value="1"/>
</dbReference>
<keyword evidence="7" id="KW-1185">Reference proteome</keyword>
<keyword evidence="4" id="KW-0804">Transcription</keyword>
<dbReference type="InterPro" id="IPR000524">
    <property type="entry name" value="Tscrpt_reg_HTH_GntR"/>
</dbReference>
<dbReference type="AlphaFoldDB" id="A0A7Y9KH35"/>
<evidence type="ECO:0000256" key="1">
    <source>
        <dbReference type="ARBA" id="ARBA00022491"/>
    </source>
</evidence>
<dbReference type="Pfam" id="PF00392">
    <property type="entry name" value="GntR"/>
    <property type="match status" value="1"/>
</dbReference>
<organism evidence="6 7">
    <name type="scientific">Microbacterium immunditiarum</name>
    <dbReference type="NCBI Taxonomy" id="337480"/>
    <lineage>
        <taxon>Bacteria</taxon>
        <taxon>Bacillati</taxon>
        <taxon>Actinomycetota</taxon>
        <taxon>Actinomycetes</taxon>
        <taxon>Micrococcales</taxon>
        <taxon>Microbacteriaceae</taxon>
        <taxon>Microbacterium</taxon>
    </lineage>
</organism>
<dbReference type="PANTHER" id="PTHR30146">
    <property type="entry name" value="LACI-RELATED TRANSCRIPTIONAL REPRESSOR"/>
    <property type="match status" value="1"/>
</dbReference>
<dbReference type="GO" id="GO:0003700">
    <property type="term" value="F:DNA-binding transcription factor activity"/>
    <property type="evidence" value="ECO:0007669"/>
    <property type="project" value="InterPro"/>
</dbReference>
<evidence type="ECO:0000256" key="4">
    <source>
        <dbReference type="ARBA" id="ARBA00023163"/>
    </source>
</evidence>
<dbReference type="EMBL" id="JACCBV010000001">
    <property type="protein sequence ID" value="NYE19087.1"/>
    <property type="molecule type" value="Genomic_DNA"/>
</dbReference>
<keyword evidence="1" id="KW-0678">Repressor</keyword>
<feature type="domain" description="HTH gntR-type" evidence="5">
    <location>
        <begin position="2"/>
        <end position="70"/>
    </location>
</feature>
<evidence type="ECO:0000313" key="6">
    <source>
        <dbReference type="EMBL" id="NYE19087.1"/>
    </source>
</evidence>
<dbReference type="GO" id="GO:0000976">
    <property type="term" value="F:transcription cis-regulatory region binding"/>
    <property type="evidence" value="ECO:0007669"/>
    <property type="project" value="TreeGrafter"/>
</dbReference>
<reference evidence="6 7" key="1">
    <citation type="submission" date="2020-07" db="EMBL/GenBank/DDBJ databases">
        <title>Sequencing the genomes of 1000 actinobacteria strains.</title>
        <authorList>
            <person name="Klenk H.-P."/>
        </authorList>
    </citation>
    <scope>NUCLEOTIDE SEQUENCE [LARGE SCALE GENOMIC DNA]</scope>
    <source>
        <strain evidence="6 7">DSM 24662</strain>
    </source>
</reference>
<gene>
    <name evidence="6" type="ORF">BJ991_001115</name>
</gene>
<dbReference type="SUPFAM" id="SSF53822">
    <property type="entry name" value="Periplasmic binding protein-like I"/>
    <property type="match status" value="1"/>
</dbReference>
<name>A0A7Y9KH35_9MICO</name>
<dbReference type="InterPro" id="IPR036388">
    <property type="entry name" value="WH-like_DNA-bd_sf"/>
</dbReference>
<protein>
    <submittedName>
        <fullName evidence="6">DNA-binding LacI/PurR family transcriptional regulator</fullName>
    </submittedName>
</protein>
<dbReference type="Pfam" id="PF13377">
    <property type="entry name" value="Peripla_BP_3"/>
    <property type="match status" value="1"/>
</dbReference>
<dbReference type="PANTHER" id="PTHR30146:SF95">
    <property type="entry name" value="RIBOSE OPERON REPRESSOR"/>
    <property type="match status" value="1"/>
</dbReference>
<dbReference type="SUPFAM" id="SSF46785">
    <property type="entry name" value="Winged helix' DNA-binding domain"/>
    <property type="match status" value="1"/>
</dbReference>